<dbReference type="InterPro" id="IPR010721">
    <property type="entry name" value="UstE-like"/>
</dbReference>
<dbReference type="PANTHER" id="PTHR32251:SF23">
    <property type="entry name" value="3-OXO-5-ALPHA-STEROID 4-DEHYDROGENASE (DUF1295)"/>
    <property type="match status" value="1"/>
</dbReference>
<dbReference type="Pfam" id="PF06966">
    <property type="entry name" value="DUF1295"/>
    <property type="match status" value="1"/>
</dbReference>
<comment type="caution">
    <text evidence="2">The sequence shown here is derived from an EMBL/GenBank/DDBJ whole genome shotgun (WGS) entry which is preliminary data.</text>
</comment>
<keyword evidence="1" id="KW-1133">Transmembrane helix</keyword>
<sequence length="386" mass="44330">MVIFDVVPPEYRWPVQFCTLATITTYVLSLITSNVSQVDRLWTFLPTIYAAYYALLPLLPNEQPFLFLPYTPRDLEWAAARDFSPRALLIFSLIVAWMCRLTYNTNRRGLFNIQEEDYRWAVLRKQLPPWLFQITNLTFISVTQNVLLLLLGLPTRVASVLQPHTALTLSDYTLSFLAIVVLVIEFTADNQQYAFQTYKHAFLAAEKGKASMEAYDAQMQWPGARLDWKPEDARRGFLTKGFWSYSRHPNSACEQAFWCIITLMPLLSPSPPNITYSEIDLSLLPTLSMIFEDFPHALIPFFQHLLGPLTHVVPALALLALIFSSLIFTESISMTKYPGYKAYRERVGMLGIISTLEKGLLLKWNGRREEVDAIVWGKVKKLRKAE</sequence>
<dbReference type="GO" id="GO:0016020">
    <property type="term" value="C:membrane"/>
    <property type="evidence" value="ECO:0007669"/>
    <property type="project" value="TreeGrafter"/>
</dbReference>
<feature type="transmembrane region" description="Helical" evidence="1">
    <location>
        <begin position="305"/>
        <end position="328"/>
    </location>
</feature>
<organism evidence="2 3">
    <name type="scientific">Collybia nuda</name>
    <dbReference type="NCBI Taxonomy" id="64659"/>
    <lineage>
        <taxon>Eukaryota</taxon>
        <taxon>Fungi</taxon>
        <taxon>Dikarya</taxon>
        <taxon>Basidiomycota</taxon>
        <taxon>Agaricomycotina</taxon>
        <taxon>Agaricomycetes</taxon>
        <taxon>Agaricomycetidae</taxon>
        <taxon>Agaricales</taxon>
        <taxon>Tricholomatineae</taxon>
        <taxon>Clitocybaceae</taxon>
        <taxon>Collybia</taxon>
    </lineage>
</organism>
<keyword evidence="1" id="KW-0812">Transmembrane</keyword>
<keyword evidence="1" id="KW-0472">Membrane</keyword>
<dbReference type="PANTHER" id="PTHR32251">
    <property type="entry name" value="3-OXO-5-ALPHA-STEROID 4-DEHYDROGENASE"/>
    <property type="match status" value="1"/>
</dbReference>
<evidence type="ECO:0000313" key="2">
    <source>
        <dbReference type="EMBL" id="KAF9466519.1"/>
    </source>
</evidence>
<dbReference type="OrthoDB" id="201504at2759"/>
<dbReference type="EMBL" id="MU150241">
    <property type="protein sequence ID" value="KAF9466519.1"/>
    <property type="molecule type" value="Genomic_DNA"/>
</dbReference>
<feature type="transmembrane region" description="Helical" evidence="1">
    <location>
        <begin position="172"/>
        <end position="188"/>
    </location>
</feature>
<feature type="transmembrane region" description="Helical" evidence="1">
    <location>
        <begin position="41"/>
        <end position="59"/>
    </location>
</feature>
<proteinExistence type="predicted"/>
<accession>A0A9P5YC41</accession>
<dbReference type="Gene3D" id="1.20.120.1630">
    <property type="match status" value="1"/>
</dbReference>
<feature type="transmembrane region" description="Helical" evidence="1">
    <location>
        <begin position="13"/>
        <end position="32"/>
    </location>
</feature>
<evidence type="ECO:0000256" key="1">
    <source>
        <dbReference type="SAM" id="Phobius"/>
    </source>
</evidence>
<dbReference type="AlphaFoldDB" id="A0A9P5YC41"/>
<protein>
    <recommendedName>
        <fullName evidence="4">DUF1295-domain-containing protein</fullName>
    </recommendedName>
</protein>
<evidence type="ECO:0008006" key="4">
    <source>
        <dbReference type="Google" id="ProtNLM"/>
    </source>
</evidence>
<feature type="transmembrane region" description="Helical" evidence="1">
    <location>
        <begin position="130"/>
        <end position="152"/>
    </location>
</feature>
<name>A0A9P5YC41_9AGAR</name>
<keyword evidence="3" id="KW-1185">Reference proteome</keyword>
<dbReference type="Proteomes" id="UP000807353">
    <property type="component" value="Unassembled WGS sequence"/>
</dbReference>
<reference evidence="2" key="1">
    <citation type="submission" date="2020-11" db="EMBL/GenBank/DDBJ databases">
        <authorList>
            <consortium name="DOE Joint Genome Institute"/>
            <person name="Ahrendt S."/>
            <person name="Riley R."/>
            <person name="Andreopoulos W."/>
            <person name="Labutti K."/>
            <person name="Pangilinan J."/>
            <person name="Ruiz-Duenas F.J."/>
            <person name="Barrasa J.M."/>
            <person name="Sanchez-Garcia M."/>
            <person name="Camarero S."/>
            <person name="Miyauchi S."/>
            <person name="Serrano A."/>
            <person name="Linde D."/>
            <person name="Babiker R."/>
            <person name="Drula E."/>
            <person name="Ayuso-Fernandez I."/>
            <person name="Pacheco R."/>
            <person name="Padilla G."/>
            <person name="Ferreira P."/>
            <person name="Barriuso J."/>
            <person name="Kellner H."/>
            <person name="Castanera R."/>
            <person name="Alfaro M."/>
            <person name="Ramirez L."/>
            <person name="Pisabarro A.G."/>
            <person name="Kuo A."/>
            <person name="Tritt A."/>
            <person name="Lipzen A."/>
            <person name="He G."/>
            <person name="Yan M."/>
            <person name="Ng V."/>
            <person name="Cullen D."/>
            <person name="Martin F."/>
            <person name="Rosso M.-N."/>
            <person name="Henrissat B."/>
            <person name="Hibbett D."/>
            <person name="Martinez A.T."/>
            <person name="Grigoriev I.V."/>
        </authorList>
    </citation>
    <scope>NUCLEOTIDE SEQUENCE</scope>
    <source>
        <strain evidence="2">CBS 247.69</strain>
    </source>
</reference>
<evidence type="ECO:0000313" key="3">
    <source>
        <dbReference type="Proteomes" id="UP000807353"/>
    </source>
</evidence>
<gene>
    <name evidence="2" type="ORF">BDZ94DRAFT_1319395</name>
</gene>